<evidence type="ECO:0000256" key="4">
    <source>
        <dbReference type="ARBA" id="ARBA00022692"/>
    </source>
</evidence>
<proteinExistence type="inferred from homology"/>
<keyword evidence="2 7" id="KW-0813">Transport</keyword>
<dbReference type="GO" id="GO:0005886">
    <property type="term" value="C:plasma membrane"/>
    <property type="evidence" value="ECO:0007669"/>
    <property type="project" value="UniProtKB-SubCell"/>
</dbReference>
<comment type="subcellular location">
    <subcellularLocation>
        <location evidence="1 7">Cell membrane</location>
        <topology evidence="1 7">Multi-pass membrane protein</topology>
    </subcellularLocation>
</comment>
<feature type="transmembrane region" description="Helical" evidence="7">
    <location>
        <begin position="264"/>
        <end position="286"/>
    </location>
</feature>
<keyword evidence="6 7" id="KW-0472">Membrane</keyword>
<dbReference type="GO" id="GO:0055085">
    <property type="term" value="P:transmembrane transport"/>
    <property type="evidence" value="ECO:0007669"/>
    <property type="project" value="InterPro"/>
</dbReference>
<evidence type="ECO:0000256" key="2">
    <source>
        <dbReference type="ARBA" id="ARBA00022448"/>
    </source>
</evidence>
<dbReference type="AlphaFoldDB" id="A0A428WB86"/>
<evidence type="ECO:0000313" key="9">
    <source>
        <dbReference type="EMBL" id="RSM40362.1"/>
    </source>
</evidence>
<evidence type="ECO:0000256" key="3">
    <source>
        <dbReference type="ARBA" id="ARBA00022475"/>
    </source>
</evidence>
<name>A0A428WB86_AMYBA</name>
<feature type="domain" description="ABC transmembrane type-1" evidence="8">
    <location>
        <begin position="99"/>
        <end position="329"/>
    </location>
</feature>
<keyword evidence="3" id="KW-1003">Cell membrane</keyword>
<feature type="transmembrane region" description="Helical" evidence="7">
    <location>
        <begin position="12"/>
        <end position="33"/>
    </location>
</feature>
<dbReference type="CDD" id="cd06261">
    <property type="entry name" value="TM_PBP2"/>
    <property type="match status" value="1"/>
</dbReference>
<sequence>MKAWAKFLSRRLLLMAASLWFLITVTFLLVTLAPSDPARTIGGPYATNDQIAEISHRLGLDKPLLTRYFDYWSSLFHGSLGNSLFGANPSVRDQIGKYLPSTIELIILSLLVAVVLGLLLGSVSAYFHRRWPDRAASTVAGIFQSMPDFIVAVVLIYFLSYLTGALPGPEGQLSIVTTPPPHRTGMVLLDSLLTGQWDTFHDALMHAILPVLTLGLVIAAVFARISRTALREALESDQTKFARACGLPERQILRYALLTSRTPILTYGAIVFGSLFGGTAIVETIFNWNGLSQWAVQSMERSDYPSAQGFVLLAGVVTLIVYVLLDVFTAIFDPRVRTEQAR</sequence>
<evidence type="ECO:0000313" key="10">
    <source>
        <dbReference type="Proteomes" id="UP000286716"/>
    </source>
</evidence>
<dbReference type="OrthoDB" id="147639at2"/>
<dbReference type="Gene3D" id="1.10.3720.10">
    <property type="entry name" value="MetI-like"/>
    <property type="match status" value="1"/>
</dbReference>
<organism evidence="9 10">
    <name type="scientific">Amycolatopsis balhimycina DSM 5908</name>
    <dbReference type="NCBI Taxonomy" id="1081091"/>
    <lineage>
        <taxon>Bacteria</taxon>
        <taxon>Bacillati</taxon>
        <taxon>Actinomycetota</taxon>
        <taxon>Actinomycetes</taxon>
        <taxon>Pseudonocardiales</taxon>
        <taxon>Pseudonocardiaceae</taxon>
        <taxon>Amycolatopsis</taxon>
    </lineage>
</organism>
<dbReference type="InterPro" id="IPR045621">
    <property type="entry name" value="BPD_transp_1_N"/>
</dbReference>
<keyword evidence="4 7" id="KW-0812">Transmembrane</keyword>
<dbReference type="PROSITE" id="PS50928">
    <property type="entry name" value="ABC_TM1"/>
    <property type="match status" value="1"/>
</dbReference>
<protein>
    <submittedName>
        <fullName evidence="9">ABC transporter permease</fullName>
    </submittedName>
</protein>
<dbReference type="Proteomes" id="UP000286716">
    <property type="component" value="Unassembled WGS sequence"/>
</dbReference>
<dbReference type="SUPFAM" id="SSF161098">
    <property type="entry name" value="MetI-like"/>
    <property type="match status" value="1"/>
</dbReference>
<feature type="transmembrane region" description="Helical" evidence="7">
    <location>
        <begin position="105"/>
        <end position="127"/>
    </location>
</feature>
<evidence type="ECO:0000256" key="1">
    <source>
        <dbReference type="ARBA" id="ARBA00004651"/>
    </source>
</evidence>
<dbReference type="EMBL" id="QHHU01000040">
    <property type="protein sequence ID" value="RSM40362.1"/>
    <property type="molecule type" value="Genomic_DNA"/>
</dbReference>
<feature type="transmembrane region" description="Helical" evidence="7">
    <location>
        <begin position="306"/>
        <end position="332"/>
    </location>
</feature>
<keyword evidence="5 7" id="KW-1133">Transmembrane helix</keyword>
<feature type="transmembrane region" description="Helical" evidence="7">
    <location>
        <begin position="203"/>
        <end position="223"/>
    </location>
</feature>
<comment type="similarity">
    <text evidence="7">Belongs to the binding-protein-dependent transport system permease family.</text>
</comment>
<evidence type="ECO:0000256" key="5">
    <source>
        <dbReference type="ARBA" id="ARBA00022989"/>
    </source>
</evidence>
<dbReference type="Pfam" id="PF00528">
    <property type="entry name" value="BPD_transp_1"/>
    <property type="match status" value="1"/>
</dbReference>
<dbReference type="PANTHER" id="PTHR43163:SF6">
    <property type="entry name" value="DIPEPTIDE TRANSPORT SYSTEM PERMEASE PROTEIN DPPB-RELATED"/>
    <property type="match status" value="1"/>
</dbReference>
<evidence type="ECO:0000256" key="6">
    <source>
        <dbReference type="ARBA" id="ARBA00023136"/>
    </source>
</evidence>
<accession>A0A428WB86</accession>
<reference evidence="9 10" key="1">
    <citation type="submission" date="2018-05" db="EMBL/GenBank/DDBJ databases">
        <title>Evolution of GPA BGCs.</title>
        <authorList>
            <person name="Waglechner N."/>
            <person name="Wright G.D."/>
        </authorList>
    </citation>
    <scope>NUCLEOTIDE SEQUENCE [LARGE SCALE GENOMIC DNA]</scope>
    <source>
        <strain evidence="9 10">DSM 5908</strain>
    </source>
</reference>
<dbReference type="PANTHER" id="PTHR43163">
    <property type="entry name" value="DIPEPTIDE TRANSPORT SYSTEM PERMEASE PROTEIN DPPB-RELATED"/>
    <property type="match status" value="1"/>
</dbReference>
<dbReference type="InterPro" id="IPR000515">
    <property type="entry name" value="MetI-like"/>
</dbReference>
<gene>
    <name evidence="9" type="ORF">DMA12_27155</name>
</gene>
<dbReference type="InterPro" id="IPR035906">
    <property type="entry name" value="MetI-like_sf"/>
</dbReference>
<evidence type="ECO:0000259" key="8">
    <source>
        <dbReference type="PROSITE" id="PS50928"/>
    </source>
</evidence>
<comment type="caution">
    <text evidence="9">The sequence shown here is derived from an EMBL/GenBank/DDBJ whole genome shotgun (WGS) entry which is preliminary data.</text>
</comment>
<dbReference type="Pfam" id="PF19300">
    <property type="entry name" value="BPD_transp_1_N"/>
    <property type="match status" value="1"/>
</dbReference>
<dbReference type="RefSeq" id="WP_020638730.1">
    <property type="nucleotide sequence ID" value="NZ_QHHU01000040.1"/>
</dbReference>
<keyword evidence="10" id="KW-1185">Reference proteome</keyword>
<evidence type="ECO:0000256" key="7">
    <source>
        <dbReference type="RuleBase" id="RU363032"/>
    </source>
</evidence>
<feature type="transmembrane region" description="Helical" evidence="7">
    <location>
        <begin position="139"/>
        <end position="159"/>
    </location>
</feature>